<dbReference type="Gene3D" id="1.20.144.10">
    <property type="entry name" value="Phosphatidic acid phosphatase type 2/haloperoxidase"/>
    <property type="match status" value="1"/>
</dbReference>
<reference evidence="3 4" key="1">
    <citation type="submission" date="2019-10" db="EMBL/GenBank/DDBJ databases">
        <title>New species of Slilvanegrellaceae.</title>
        <authorList>
            <person name="Pitt A."/>
            <person name="Hahn M.W."/>
        </authorList>
    </citation>
    <scope>NUCLEOTIDE SEQUENCE [LARGE SCALE GENOMIC DNA]</scope>
    <source>
        <strain evidence="3 4">SP-Ram-0.45-NSY-1</strain>
    </source>
</reference>
<feature type="transmembrane region" description="Helical" evidence="1">
    <location>
        <begin position="58"/>
        <end position="80"/>
    </location>
</feature>
<dbReference type="InterPro" id="IPR036938">
    <property type="entry name" value="PAP2/HPO_sf"/>
</dbReference>
<feature type="transmembrane region" description="Helical" evidence="1">
    <location>
        <begin position="164"/>
        <end position="184"/>
    </location>
</feature>
<dbReference type="AlphaFoldDB" id="A0A6N6VSV3"/>
<protein>
    <submittedName>
        <fullName evidence="3">Phosphatase PAP2 family protein</fullName>
    </submittedName>
</protein>
<feature type="transmembrane region" description="Helical" evidence="1">
    <location>
        <begin position="137"/>
        <end position="157"/>
    </location>
</feature>
<dbReference type="Proteomes" id="UP000437748">
    <property type="component" value="Unassembled WGS sequence"/>
</dbReference>
<keyword evidence="1" id="KW-1133">Transmembrane helix</keyword>
<dbReference type="Pfam" id="PF01569">
    <property type="entry name" value="PAP2"/>
    <property type="match status" value="1"/>
</dbReference>
<evidence type="ECO:0000313" key="4">
    <source>
        <dbReference type="Proteomes" id="UP000437748"/>
    </source>
</evidence>
<proteinExistence type="predicted"/>
<evidence type="ECO:0000259" key="2">
    <source>
        <dbReference type="Pfam" id="PF01569"/>
    </source>
</evidence>
<gene>
    <name evidence="3" type="ORF">GCL60_11470</name>
</gene>
<comment type="caution">
    <text evidence="3">The sequence shown here is derived from an EMBL/GenBank/DDBJ whole genome shotgun (WGS) entry which is preliminary data.</text>
</comment>
<dbReference type="InterPro" id="IPR000326">
    <property type="entry name" value="PAP2/HPO"/>
</dbReference>
<organism evidence="3 4">
    <name type="scientific">Silvanigrella paludirubra</name>
    <dbReference type="NCBI Taxonomy" id="2499159"/>
    <lineage>
        <taxon>Bacteria</taxon>
        <taxon>Pseudomonadati</taxon>
        <taxon>Bdellovibrionota</taxon>
        <taxon>Oligoflexia</taxon>
        <taxon>Silvanigrellales</taxon>
        <taxon>Silvanigrellaceae</taxon>
        <taxon>Silvanigrella</taxon>
    </lineage>
</organism>
<dbReference type="OrthoDB" id="9780507at2"/>
<accession>A0A6N6VSV3</accession>
<dbReference type="EMBL" id="WFLM01000004">
    <property type="protein sequence ID" value="KAB8037786.1"/>
    <property type="molecule type" value="Genomic_DNA"/>
</dbReference>
<feature type="transmembrane region" description="Helical" evidence="1">
    <location>
        <begin position="87"/>
        <end position="112"/>
    </location>
</feature>
<feature type="domain" description="Phosphatidic acid phosphatase type 2/haloperoxidase" evidence="2">
    <location>
        <begin position="91"/>
        <end position="207"/>
    </location>
</feature>
<evidence type="ECO:0000256" key="1">
    <source>
        <dbReference type="SAM" id="Phobius"/>
    </source>
</evidence>
<sequence length="218" mass="26102">MKKEIIRFYIINLFFILFIVFSINFLDKKIVYLMNDINAHSNQFHFILFYKIPKWITYIPYILFGLSPLMIVFVAFNLWFKNAIKKIHIALFLLSITLNIALGMKVIFKFIFSRNNVFYFLKTNNDNFKWFQDFHSLSAFPSGHTIIVVSASSLFYLIYPKYKIIYFTASFLTVLSLILLKYHFLSDILFSIYLGTLISFFVYFSFKYFAKKEYTQNI</sequence>
<dbReference type="RefSeq" id="WP_153420863.1">
    <property type="nucleotide sequence ID" value="NZ_WFLM01000004.1"/>
</dbReference>
<keyword evidence="1" id="KW-0472">Membrane</keyword>
<name>A0A6N6VSV3_9BACT</name>
<feature type="transmembrane region" description="Helical" evidence="1">
    <location>
        <begin position="7"/>
        <end position="26"/>
    </location>
</feature>
<dbReference type="SUPFAM" id="SSF48317">
    <property type="entry name" value="Acid phosphatase/Vanadium-dependent haloperoxidase"/>
    <property type="match status" value="1"/>
</dbReference>
<evidence type="ECO:0000313" key="3">
    <source>
        <dbReference type="EMBL" id="KAB8037786.1"/>
    </source>
</evidence>
<keyword evidence="4" id="KW-1185">Reference proteome</keyword>
<feature type="transmembrane region" description="Helical" evidence="1">
    <location>
        <begin position="190"/>
        <end position="210"/>
    </location>
</feature>
<keyword evidence="1" id="KW-0812">Transmembrane</keyword>